<dbReference type="AlphaFoldDB" id="A0A6P0UMA9"/>
<dbReference type="InterPro" id="IPR050834">
    <property type="entry name" value="Glycosyltransf_2"/>
</dbReference>
<feature type="domain" description="Glycosyltransferase 2-like" evidence="1">
    <location>
        <begin position="6"/>
        <end position="132"/>
    </location>
</feature>
<sequence>MKPKVSAIIPCYNDGAYIEKAVASVLGSDVDIFELIVVDDGSDQLTKSHLNKIQTEKVKIIHQENKGVSAARNKGIAEAEGEYILLLDADDKFAPSFLGKAIQILENNADAGAVSCWYNIVENEKVIKQAKPKGGKIEDFMFTNSSMVSSLLRKKCWEDAGRFDESMLAGYEDWEFWISVTKKGWEVRIIEEYLYDYFNKPGSRNKKAAKQDLEIKAYIFKKHKDLYVGRYSDLLEYFNRALELKEREKQRLRSTIDFKLGASILRPLRFLKRIF</sequence>
<dbReference type="Gene3D" id="3.90.550.10">
    <property type="entry name" value="Spore Coat Polysaccharide Biosynthesis Protein SpsA, Chain A"/>
    <property type="match status" value="1"/>
</dbReference>
<gene>
    <name evidence="2" type="ORF">GWK08_01900</name>
</gene>
<dbReference type="EMBL" id="JAABOO010000001">
    <property type="protein sequence ID" value="NER12183.1"/>
    <property type="molecule type" value="Genomic_DNA"/>
</dbReference>
<dbReference type="InterPro" id="IPR029044">
    <property type="entry name" value="Nucleotide-diphossugar_trans"/>
</dbReference>
<dbReference type="RefSeq" id="WP_163605215.1">
    <property type="nucleotide sequence ID" value="NZ_JAABOO010000001.1"/>
</dbReference>
<dbReference type="GO" id="GO:0016740">
    <property type="term" value="F:transferase activity"/>
    <property type="evidence" value="ECO:0007669"/>
    <property type="project" value="UniProtKB-KW"/>
</dbReference>
<accession>A0A6P0UMA9</accession>
<dbReference type="PANTHER" id="PTHR43685">
    <property type="entry name" value="GLYCOSYLTRANSFERASE"/>
    <property type="match status" value="1"/>
</dbReference>
<evidence type="ECO:0000313" key="3">
    <source>
        <dbReference type="Proteomes" id="UP000468581"/>
    </source>
</evidence>
<dbReference type="InterPro" id="IPR001173">
    <property type="entry name" value="Glyco_trans_2-like"/>
</dbReference>
<keyword evidence="3" id="KW-1185">Reference proteome</keyword>
<reference evidence="2 3" key="1">
    <citation type="submission" date="2020-01" db="EMBL/GenBank/DDBJ databases">
        <title>Leptobacterium flavescens.</title>
        <authorList>
            <person name="Wang G."/>
        </authorList>
    </citation>
    <scope>NUCLEOTIDE SEQUENCE [LARGE SCALE GENOMIC DNA]</scope>
    <source>
        <strain evidence="2 3">KCTC 22160</strain>
    </source>
</reference>
<evidence type="ECO:0000259" key="1">
    <source>
        <dbReference type="Pfam" id="PF00535"/>
    </source>
</evidence>
<dbReference type="Proteomes" id="UP000468581">
    <property type="component" value="Unassembled WGS sequence"/>
</dbReference>
<dbReference type="Pfam" id="PF00535">
    <property type="entry name" value="Glycos_transf_2"/>
    <property type="match status" value="1"/>
</dbReference>
<comment type="caution">
    <text evidence="2">The sequence shown here is derived from an EMBL/GenBank/DDBJ whole genome shotgun (WGS) entry which is preliminary data.</text>
</comment>
<proteinExistence type="predicted"/>
<keyword evidence="2" id="KW-0808">Transferase</keyword>
<evidence type="ECO:0000313" key="2">
    <source>
        <dbReference type="EMBL" id="NER12183.1"/>
    </source>
</evidence>
<protein>
    <submittedName>
        <fullName evidence="2">Glycosyltransferase</fullName>
    </submittedName>
</protein>
<organism evidence="2 3">
    <name type="scientific">Leptobacterium flavescens</name>
    <dbReference type="NCBI Taxonomy" id="472055"/>
    <lineage>
        <taxon>Bacteria</taxon>
        <taxon>Pseudomonadati</taxon>
        <taxon>Bacteroidota</taxon>
        <taxon>Flavobacteriia</taxon>
        <taxon>Flavobacteriales</taxon>
        <taxon>Flavobacteriaceae</taxon>
        <taxon>Leptobacterium</taxon>
    </lineage>
</organism>
<dbReference type="PANTHER" id="PTHR43685:SF2">
    <property type="entry name" value="GLYCOSYLTRANSFERASE 2-LIKE DOMAIN-CONTAINING PROTEIN"/>
    <property type="match status" value="1"/>
</dbReference>
<dbReference type="SUPFAM" id="SSF53448">
    <property type="entry name" value="Nucleotide-diphospho-sugar transferases"/>
    <property type="match status" value="1"/>
</dbReference>
<name>A0A6P0UMA9_9FLAO</name>
<dbReference type="CDD" id="cd00761">
    <property type="entry name" value="Glyco_tranf_GTA_type"/>
    <property type="match status" value="1"/>
</dbReference>